<dbReference type="EMBL" id="NAJO01000012">
    <property type="protein sequence ID" value="OQO08432.1"/>
    <property type="molecule type" value="Genomic_DNA"/>
</dbReference>
<evidence type="ECO:0000313" key="6">
    <source>
        <dbReference type="EMBL" id="OQO08432.1"/>
    </source>
</evidence>
<dbReference type="Pfam" id="PF00271">
    <property type="entry name" value="Helicase_C"/>
    <property type="match status" value="1"/>
</dbReference>
<dbReference type="InterPro" id="IPR001650">
    <property type="entry name" value="Helicase_C-like"/>
</dbReference>
<dbReference type="Gene3D" id="3.40.50.10810">
    <property type="entry name" value="Tandem AAA-ATPase domain"/>
    <property type="match status" value="2"/>
</dbReference>
<feature type="region of interest" description="Disordered" evidence="4">
    <location>
        <begin position="1"/>
        <end position="45"/>
    </location>
</feature>
<feature type="domain" description="Helicase C-terminal" evidence="5">
    <location>
        <begin position="1001"/>
        <end position="1170"/>
    </location>
</feature>
<organism evidence="6 7">
    <name type="scientific">Cryoendolithus antarcticus</name>
    <dbReference type="NCBI Taxonomy" id="1507870"/>
    <lineage>
        <taxon>Eukaryota</taxon>
        <taxon>Fungi</taxon>
        <taxon>Dikarya</taxon>
        <taxon>Ascomycota</taxon>
        <taxon>Pezizomycotina</taxon>
        <taxon>Dothideomycetes</taxon>
        <taxon>Dothideomycetidae</taxon>
        <taxon>Cladosporiales</taxon>
        <taxon>Cladosporiaceae</taxon>
        <taxon>Cryoendolithus</taxon>
    </lineage>
</organism>
<dbReference type="OrthoDB" id="2801544at2759"/>
<dbReference type="PANTHER" id="PTHR45626:SF51">
    <property type="entry name" value="SNF2-RELATED DOMAIN-CONTAINING PROTEIN"/>
    <property type="match status" value="1"/>
</dbReference>
<dbReference type="SMART" id="SM00487">
    <property type="entry name" value="DEXDc"/>
    <property type="match status" value="1"/>
</dbReference>
<protein>
    <recommendedName>
        <fullName evidence="5">Helicase C-terminal domain-containing protein</fullName>
    </recommendedName>
</protein>
<dbReference type="GO" id="GO:0005634">
    <property type="term" value="C:nucleus"/>
    <property type="evidence" value="ECO:0007669"/>
    <property type="project" value="TreeGrafter"/>
</dbReference>
<dbReference type="PROSITE" id="PS51194">
    <property type="entry name" value="HELICASE_CTER"/>
    <property type="match status" value="1"/>
</dbReference>
<evidence type="ECO:0000256" key="4">
    <source>
        <dbReference type="SAM" id="MobiDB-lite"/>
    </source>
</evidence>
<feature type="region of interest" description="Disordered" evidence="4">
    <location>
        <begin position="863"/>
        <end position="950"/>
    </location>
</feature>
<dbReference type="PANTHER" id="PTHR45626">
    <property type="entry name" value="TRANSCRIPTION TERMINATION FACTOR 2-RELATED"/>
    <property type="match status" value="1"/>
</dbReference>
<dbReference type="InterPro" id="IPR050628">
    <property type="entry name" value="SNF2_RAD54_helicase_TF"/>
</dbReference>
<dbReference type="InterPro" id="IPR049730">
    <property type="entry name" value="SNF2/RAD54-like_C"/>
</dbReference>
<dbReference type="InterPro" id="IPR014001">
    <property type="entry name" value="Helicase_ATP-bd"/>
</dbReference>
<dbReference type="GO" id="GO:0005524">
    <property type="term" value="F:ATP binding"/>
    <property type="evidence" value="ECO:0007669"/>
    <property type="project" value="UniProtKB-KW"/>
</dbReference>
<dbReference type="AlphaFoldDB" id="A0A1V8TB76"/>
<evidence type="ECO:0000256" key="1">
    <source>
        <dbReference type="ARBA" id="ARBA00022741"/>
    </source>
</evidence>
<evidence type="ECO:0000259" key="5">
    <source>
        <dbReference type="PROSITE" id="PS51194"/>
    </source>
</evidence>
<gene>
    <name evidence="6" type="ORF">B0A48_06302</name>
</gene>
<dbReference type="InParanoid" id="A0A1V8TB76"/>
<feature type="region of interest" description="Disordered" evidence="4">
    <location>
        <begin position="1192"/>
        <end position="1248"/>
    </location>
</feature>
<keyword evidence="3" id="KW-0067">ATP-binding</keyword>
<dbReference type="GO" id="GO:0016787">
    <property type="term" value="F:hydrolase activity"/>
    <property type="evidence" value="ECO:0007669"/>
    <property type="project" value="UniProtKB-KW"/>
</dbReference>
<feature type="compositionally biased region" description="Polar residues" evidence="4">
    <location>
        <begin position="920"/>
        <end position="930"/>
    </location>
</feature>
<dbReference type="Gene3D" id="3.40.50.300">
    <property type="entry name" value="P-loop containing nucleotide triphosphate hydrolases"/>
    <property type="match status" value="1"/>
</dbReference>
<dbReference type="STRING" id="1507870.A0A1V8TB76"/>
<name>A0A1V8TB76_9PEZI</name>
<accession>A0A1V8TB76</accession>
<dbReference type="InterPro" id="IPR038718">
    <property type="entry name" value="SNF2-like_sf"/>
</dbReference>
<dbReference type="GO" id="GO:0008094">
    <property type="term" value="F:ATP-dependent activity, acting on DNA"/>
    <property type="evidence" value="ECO:0007669"/>
    <property type="project" value="TreeGrafter"/>
</dbReference>
<proteinExistence type="predicted"/>
<dbReference type="Proteomes" id="UP000192596">
    <property type="component" value="Unassembled WGS sequence"/>
</dbReference>
<dbReference type="CDD" id="cd18793">
    <property type="entry name" value="SF2_C_SNF"/>
    <property type="match status" value="1"/>
</dbReference>
<feature type="compositionally biased region" description="Polar residues" evidence="4">
    <location>
        <begin position="1209"/>
        <end position="1218"/>
    </location>
</feature>
<keyword evidence="7" id="KW-1185">Reference proteome</keyword>
<dbReference type="InterPro" id="IPR027417">
    <property type="entry name" value="P-loop_NTPase"/>
</dbReference>
<dbReference type="Pfam" id="PF00176">
    <property type="entry name" value="SNF2-rel_dom"/>
    <property type="match status" value="1"/>
</dbReference>
<keyword evidence="2" id="KW-0378">Hydrolase</keyword>
<dbReference type="InterPro" id="IPR000330">
    <property type="entry name" value="SNF2_N"/>
</dbReference>
<dbReference type="GO" id="GO:0006281">
    <property type="term" value="P:DNA repair"/>
    <property type="evidence" value="ECO:0007669"/>
    <property type="project" value="TreeGrafter"/>
</dbReference>
<keyword evidence="1" id="KW-0547">Nucleotide-binding</keyword>
<evidence type="ECO:0000256" key="2">
    <source>
        <dbReference type="ARBA" id="ARBA00022801"/>
    </source>
</evidence>
<comment type="caution">
    <text evidence="6">The sequence shown here is derived from an EMBL/GenBank/DDBJ whole genome shotgun (WGS) entry which is preliminary data.</text>
</comment>
<evidence type="ECO:0000313" key="7">
    <source>
        <dbReference type="Proteomes" id="UP000192596"/>
    </source>
</evidence>
<sequence>MAPIIINLESSPSDESDPVVSRASTPGPSIECPDYDSQTSDQQSDRPIATLSEGSVELDLSTEAAQFLDNPSNFIALGSFRSHDDGTGATYDHWEDVPADFAGATLNVEILQNLQKLSDARWVKVAHRSIVTGPHRQHILYHVYLLRGDVGHRFVDRSNKKMLASLDLILAHIDVSPETWAGDVGPGTKFDWWATVQEGSLFSKFNELPSPEPNLACVTDHYVRGAMQDLLEPESLQGIRTELYPYQRRSAAAMLQRESVSKLDLDPRLEQRTAPDNTCFFYSPRELIFLGKPRYYEACRGGILAESMGLGKTLICLALIAATKHHLPKMPSQSAVAPVRPNIAKLATMAVSAINRRSIPWKIELERIAAATGEDRLGCAQLLDRHPPSYEVPTIAQRTGRNAAPVRDSRTLAATTLVVVPRNLCRQWHAEIEKHVDADYLNILVMEDLSKPLPSADELRGYDVIIFSRNRFEKEVKDGADGQNRRLPSGKQVCRCPYIGATRTRDCHCIRVEHLYVSPLRHLHFKRLIIDEGHAFSASQSIAVNVANKLITADHRWVVSGTPAKDLLGIEIPASDSVSREIVAAGRRAFDPREDTSGAIESLGSLVSNFLKVKPWSADVKRGKSVTWDDLIYRHENTRKRTFSGFSGCLSRTLSSVVIKTRPEDVERDICLPPFSHETVLLKPSLFDKLTANLFIFVLTANAVTSERTDADYIFHKHSAGARHHLIANLRQSAFFWTGFSTEDVQGSRKNAITYLEKEGTGASTADRHLLAEVVQAADVVLASSGWQSLSNSHELGLFVDEWPAETAHHWTFPGCTDPMLTGMSQALEAQRHVHERVGSGDPSDGLAGVGIKSLARAQQGRAYDAGLMDKQSKESAKAGLPSSSIQGEPSLKRRRSMSEDGRRGSPKKRRSSGGAPQLPATTQPASQNAPIPHETETAEVTSDRGPLTGSSVAGALDSAVLAAPVHLAIDRESPADQFPNHTPFQKTQITGTSSAKLSYLVSQILNYYHDEKILVFYDGDNAAFYIAQMLDLLHIRHEIYAKSLTAAMKSEYVVNFNENPDERVLLMDVKQAAHGLNISSASRVYFVNPVCRPNIEAQAIKRAHRIGQTRRVHVETLVLEGTIEEKMHERSKRMTGIEHRGASFLDDDDGMRGIIQGAQIIPITTDEMTGAGQIAPLAIPQQLWGRSGWQQSFSATDSVRPGKKRGTAASSNSTATPRTDRSKAELETQSSSHIGRGAALLSVSRPD</sequence>
<reference evidence="7" key="1">
    <citation type="submission" date="2017-03" db="EMBL/GenBank/DDBJ databases">
        <title>Genomes of endolithic fungi from Antarctica.</title>
        <authorList>
            <person name="Coleine C."/>
            <person name="Masonjones S."/>
            <person name="Stajich J.E."/>
        </authorList>
    </citation>
    <scope>NUCLEOTIDE SEQUENCE [LARGE SCALE GENOMIC DNA]</scope>
    <source>
        <strain evidence="7">CCFEE 5527</strain>
    </source>
</reference>
<dbReference type="SUPFAM" id="SSF52540">
    <property type="entry name" value="P-loop containing nucleoside triphosphate hydrolases"/>
    <property type="match status" value="2"/>
</dbReference>
<evidence type="ECO:0000256" key="3">
    <source>
        <dbReference type="ARBA" id="ARBA00022840"/>
    </source>
</evidence>